<dbReference type="SMART" id="SM00322">
    <property type="entry name" value="KH"/>
    <property type="match status" value="6"/>
</dbReference>
<proteinExistence type="predicted"/>
<dbReference type="CDD" id="cd22413">
    <property type="entry name" value="KH-I_Vigilin_rpt10"/>
    <property type="match status" value="2"/>
</dbReference>
<evidence type="ECO:0000256" key="2">
    <source>
        <dbReference type="PROSITE-ProRule" id="PRU00117"/>
    </source>
</evidence>
<sequence>MTHAILHILTERGIVTEVAEDAARACQVGKILLPKEECTSFITACDQDEITGIWKETQQKDQESQGGGLRVTSPDTGQELKTGIPSTQTSVSTVPLTTGIPTGQQYPYQANTGNIQRGYYNLSVHAPCNPDGMNTRPQTQENVAGSYRTQVQIFKVLQENIIGKNGATIQRIREETGTLIEFPKENSKSDVIIITGLKENVEAAKSKIEAIQEELKVSIYTAEIRAKPEYHKLLKKRGGYNIKNVSEKTGVCAMFPNSQATDRDLISIIGDKDAVEKAKEELIKTLENIVEDEVNVDPKHQHYFEGKKNKVLRQIKDEYDLVSVRYQNSQVMNGCVVLQGERDCVEGAKKKILEIVADIPPGQQQSYEPNPMNMEYSRYKPPPSQQHSYEPNPMNMEYGRYKPVMQPPMYPLGMNMRPPVSQNPPGQQHSYEQNPKNKKYGGHKPVIQPLKHPLPPRTQNPPGQQHSYKPNKTNMKYGRYKPVMQPPMYPLEMNMRPPGSQNPPGQQHSYEPNQTNMEYVRYKPVMQPPMYPLGMNMRPPGSQNPPGQQHSYEPNPMNMEYGGHKPVMQPPMHPLGMNMRQPTNENVAGNYRTQVQIFKVLQENIIGKNGATIQRIREETGTLIEFPSENSKSDVIIITGLKDNVEAAKSKIEAIQEELKVSKYTAEIRAKPEYHKLLRKRGGYNIKNVSEKTGVCAMFPNSQATDRDLISIIGDKDAVEKAKEELIKTLDEVNVVPKHQYYFEGKKNKVLRQLKDEYDLVSVIYQNSQVMNGCVVLQGERDCVEGAKKKILEIVADMVDGTRRTLIESSDRPERKHGYDNHTFFIVSLTLWAHLPLIPLYPMQDQIALPMYDVHRRRPSS</sequence>
<name>A0AAE0T9S7_9BIVA</name>
<dbReference type="InterPro" id="IPR004088">
    <property type="entry name" value="KH_dom_type_1"/>
</dbReference>
<evidence type="ECO:0000256" key="1">
    <source>
        <dbReference type="ARBA" id="ARBA00022737"/>
    </source>
</evidence>
<keyword evidence="1" id="KW-0677">Repeat</keyword>
<dbReference type="Proteomes" id="UP001195483">
    <property type="component" value="Unassembled WGS sequence"/>
</dbReference>
<dbReference type="PANTHER" id="PTHR10627:SF31">
    <property type="entry name" value="DODECA-SATELLITE-BINDING PROTEIN 1, ISOFORM A"/>
    <property type="match status" value="1"/>
</dbReference>
<keyword evidence="6" id="KW-1185">Reference proteome</keyword>
<feature type="region of interest" description="Disordered" evidence="3">
    <location>
        <begin position="58"/>
        <end position="94"/>
    </location>
</feature>
<dbReference type="InterPro" id="IPR036612">
    <property type="entry name" value="KH_dom_type_1_sf"/>
</dbReference>
<dbReference type="SUPFAM" id="SSF54791">
    <property type="entry name" value="Eukaryotic type KH-domain (KH-domain type I)"/>
    <property type="match status" value="6"/>
</dbReference>
<dbReference type="PANTHER" id="PTHR10627">
    <property type="entry name" value="SCP160"/>
    <property type="match status" value="1"/>
</dbReference>
<protein>
    <recommendedName>
        <fullName evidence="4">K Homology domain-containing protein</fullName>
    </recommendedName>
</protein>
<comment type="caution">
    <text evidence="5">The sequence shown here is derived from an EMBL/GenBank/DDBJ whole genome shotgun (WGS) entry which is preliminary data.</text>
</comment>
<dbReference type="CDD" id="cd22411">
    <property type="entry name" value="KH-I_Vigilin_rpt8"/>
    <property type="match status" value="2"/>
</dbReference>
<feature type="domain" description="K Homology" evidence="4">
    <location>
        <begin position="218"/>
        <end position="287"/>
    </location>
</feature>
<feature type="region of interest" description="Disordered" evidence="3">
    <location>
        <begin position="415"/>
        <end position="478"/>
    </location>
</feature>
<dbReference type="Gene3D" id="3.30.1370.10">
    <property type="entry name" value="K Homology domain, type 1"/>
    <property type="match status" value="6"/>
</dbReference>
<dbReference type="EMBL" id="JAEAOA010000444">
    <property type="protein sequence ID" value="KAK3606048.1"/>
    <property type="molecule type" value="Genomic_DNA"/>
</dbReference>
<keyword evidence="2" id="KW-0694">RNA-binding</keyword>
<dbReference type="GO" id="GO:0003729">
    <property type="term" value="F:mRNA binding"/>
    <property type="evidence" value="ECO:0007669"/>
    <property type="project" value="TreeGrafter"/>
</dbReference>
<dbReference type="PROSITE" id="PS50084">
    <property type="entry name" value="KH_TYPE_1"/>
    <property type="match status" value="4"/>
</dbReference>
<evidence type="ECO:0000256" key="3">
    <source>
        <dbReference type="SAM" id="MobiDB-lite"/>
    </source>
</evidence>
<feature type="domain" description="K Homology" evidence="4">
    <location>
        <begin position="145"/>
        <end position="213"/>
    </location>
</feature>
<evidence type="ECO:0000313" key="6">
    <source>
        <dbReference type="Proteomes" id="UP001195483"/>
    </source>
</evidence>
<dbReference type="InterPro" id="IPR004087">
    <property type="entry name" value="KH_dom"/>
</dbReference>
<feature type="compositionally biased region" description="Polar residues" evidence="3">
    <location>
        <begin position="423"/>
        <end position="434"/>
    </location>
</feature>
<dbReference type="AlphaFoldDB" id="A0AAE0T9S7"/>
<dbReference type="Pfam" id="PF00013">
    <property type="entry name" value="KH_1"/>
    <property type="match status" value="4"/>
</dbReference>
<organism evidence="5 6">
    <name type="scientific">Potamilus streckersoni</name>
    <dbReference type="NCBI Taxonomy" id="2493646"/>
    <lineage>
        <taxon>Eukaryota</taxon>
        <taxon>Metazoa</taxon>
        <taxon>Spiralia</taxon>
        <taxon>Lophotrochozoa</taxon>
        <taxon>Mollusca</taxon>
        <taxon>Bivalvia</taxon>
        <taxon>Autobranchia</taxon>
        <taxon>Heteroconchia</taxon>
        <taxon>Palaeoheterodonta</taxon>
        <taxon>Unionida</taxon>
        <taxon>Unionoidea</taxon>
        <taxon>Unionidae</taxon>
        <taxon>Ambleminae</taxon>
        <taxon>Lampsilini</taxon>
        <taxon>Potamilus</taxon>
    </lineage>
</organism>
<feature type="domain" description="K Homology" evidence="4">
    <location>
        <begin position="589"/>
        <end position="657"/>
    </location>
</feature>
<accession>A0AAE0T9S7</accession>
<evidence type="ECO:0000313" key="5">
    <source>
        <dbReference type="EMBL" id="KAK3606048.1"/>
    </source>
</evidence>
<feature type="compositionally biased region" description="Polar residues" evidence="3">
    <location>
        <begin position="84"/>
        <end position="94"/>
    </location>
</feature>
<feature type="compositionally biased region" description="Polar residues" evidence="3">
    <location>
        <begin position="460"/>
        <end position="474"/>
    </location>
</feature>
<evidence type="ECO:0000259" key="4">
    <source>
        <dbReference type="SMART" id="SM00322"/>
    </source>
</evidence>
<reference evidence="5" key="3">
    <citation type="submission" date="2023-05" db="EMBL/GenBank/DDBJ databases">
        <authorList>
            <person name="Smith C.H."/>
        </authorList>
    </citation>
    <scope>NUCLEOTIDE SEQUENCE</scope>
    <source>
        <strain evidence="5">CHS0354</strain>
        <tissue evidence="5">Mantle</tissue>
    </source>
</reference>
<reference evidence="5" key="1">
    <citation type="journal article" date="2021" name="Genome Biol. Evol.">
        <title>A High-Quality Reference Genome for a Parasitic Bivalve with Doubly Uniparental Inheritance (Bivalvia: Unionida).</title>
        <authorList>
            <person name="Smith C.H."/>
        </authorList>
    </citation>
    <scope>NUCLEOTIDE SEQUENCE</scope>
    <source>
        <strain evidence="5">CHS0354</strain>
    </source>
</reference>
<feature type="domain" description="K Homology" evidence="4">
    <location>
        <begin position="732"/>
        <end position="796"/>
    </location>
</feature>
<feature type="domain" description="K Homology" evidence="4">
    <location>
        <begin position="662"/>
        <end position="731"/>
    </location>
</feature>
<reference evidence="5" key="2">
    <citation type="journal article" date="2021" name="Genome Biol. Evol.">
        <title>Developing a high-quality reference genome for a parasitic bivalve with doubly uniparental inheritance (Bivalvia: Unionida).</title>
        <authorList>
            <person name="Smith C.H."/>
        </authorList>
    </citation>
    <scope>NUCLEOTIDE SEQUENCE</scope>
    <source>
        <strain evidence="5">CHS0354</strain>
        <tissue evidence="5">Mantle</tissue>
    </source>
</reference>
<gene>
    <name evidence="5" type="ORF">CHS0354_006393</name>
</gene>
<feature type="domain" description="K Homology" evidence="4">
    <location>
        <begin position="288"/>
        <end position="357"/>
    </location>
</feature>